<keyword evidence="9" id="KW-0902">Two-component regulatory system</keyword>
<dbReference type="SMART" id="SM00388">
    <property type="entry name" value="HisKA"/>
    <property type="match status" value="1"/>
</dbReference>
<dbReference type="InterPro" id="IPR036890">
    <property type="entry name" value="HATPase_C_sf"/>
</dbReference>
<dbReference type="GO" id="GO:0005886">
    <property type="term" value="C:plasma membrane"/>
    <property type="evidence" value="ECO:0007669"/>
    <property type="project" value="TreeGrafter"/>
</dbReference>
<gene>
    <name evidence="13" type="primary">tctE</name>
    <name evidence="13" type="ORF">GCM10011316_17330</name>
</gene>
<evidence type="ECO:0000256" key="5">
    <source>
        <dbReference type="ARBA" id="ARBA00022679"/>
    </source>
</evidence>
<dbReference type="PRINTS" id="PR00344">
    <property type="entry name" value="BCTRLSENSOR"/>
</dbReference>
<dbReference type="CDD" id="cd00075">
    <property type="entry name" value="HATPase"/>
    <property type="match status" value="1"/>
</dbReference>
<dbReference type="Gene3D" id="1.10.287.130">
    <property type="match status" value="1"/>
</dbReference>
<dbReference type="Proteomes" id="UP000605148">
    <property type="component" value="Unassembled WGS sequence"/>
</dbReference>
<evidence type="ECO:0000256" key="8">
    <source>
        <dbReference type="ARBA" id="ARBA00022989"/>
    </source>
</evidence>
<keyword evidence="5" id="KW-0808">Transferase</keyword>
<evidence type="ECO:0000256" key="3">
    <source>
        <dbReference type="ARBA" id="ARBA00012438"/>
    </source>
</evidence>
<reference evidence="13" key="1">
    <citation type="journal article" date="2014" name="Int. J. Syst. Evol. Microbiol.">
        <title>Complete genome sequence of Corynebacterium casei LMG S-19264T (=DSM 44701T), isolated from a smear-ripened cheese.</title>
        <authorList>
            <consortium name="US DOE Joint Genome Institute (JGI-PGF)"/>
            <person name="Walter F."/>
            <person name="Albersmeier A."/>
            <person name="Kalinowski J."/>
            <person name="Ruckert C."/>
        </authorList>
    </citation>
    <scope>NUCLEOTIDE SEQUENCE</scope>
    <source>
        <strain evidence="13">CGMCC 1.12426</strain>
    </source>
</reference>
<keyword evidence="6" id="KW-0812">Transmembrane</keyword>
<keyword evidence="8" id="KW-1133">Transmembrane helix</keyword>
<evidence type="ECO:0000313" key="14">
    <source>
        <dbReference type="Proteomes" id="UP000605148"/>
    </source>
</evidence>
<dbReference type="EC" id="2.7.13.3" evidence="3"/>
<dbReference type="PROSITE" id="PS50109">
    <property type="entry name" value="HIS_KIN"/>
    <property type="match status" value="1"/>
</dbReference>
<dbReference type="GO" id="GO:0000155">
    <property type="term" value="F:phosphorelay sensor kinase activity"/>
    <property type="evidence" value="ECO:0007669"/>
    <property type="project" value="InterPro"/>
</dbReference>
<dbReference type="Pfam" id="PF08521">
    <property type="entry name" value="2CSK_N"/>
    <property type="match status" value="1"/>
</dbReference>
<dbReference type="AlphaFoldDB" id="A0A916TKK9"/>
<accession>A0A916TKK9</accession>
<dbReference type="OrthoDB" id="913606at2"/>
<evidence type="ECO:0000259" key="12">
    <source>
        <dbReference type="PROSITE" id="PS50885"/>
    </source>
</evidence>
<dbReference type="InterPro" id="IPR004358">
    <property type="entry name" value="Sig_transdc_His_kin-like_C"/>
</dbReference>
<dbReference type="Pfam" id="PF00512">
    <property type="entry name" value="HisKA"/>
    <property type="match status" value="1"/>
</dbReference>
<evidence type="ECO:0000313" key="13">
    <source>
        <dbReference type="EMBL" id="GGB45780.1"/>
    </source>
</evidence>
<keyword evidence="7 13" id="KW-0418">Kinase</keyword>
<dbReference type="InterPro" id="IPR003660">
    <property type="entry name" value="HAMP_dom"/>
</dbReference>
<keyword evidence="10" id="KW-0472">Membrane</keyword>
<dbReference type="InterPro" id="IPR013727">
    <property type="entry name" value="2CSK_N"/>
</dbReference>
<dbReference type="InterPro" id="IPR003661">
    <property type="entry name" value="HisK_dim/P_dom"/>
</dbReference>
<dbReference type="InterPro" id="IPR003594">
    <property type="entry name" value="HATPase_dom"/>
</dbReference>
<evidence type="ECO:0000256" key="9">
    <source>
        <dbReference type="ARBA" id="ARBA00023012"/>
    </source>
</evidence>
<dbReference type="PANTHER" id="PTHR45436:SF1">
    <property type="entry name" value="SENSOR PROTEIN QSEC"/>
    <property type="match status" value="1"/>
</dbReference>
<evidence type="ECO:0000256" key="2">
    <source>
        <dbReference type="ARBA" id="ARBA00004370"/>
    </source>
</evidence>
<evidence type="ECO:0000256" key="10">
    <source>
        <dbReference type="ARBA" id="ARBA00023136"/>
    </source>
</evidence>
<evidence type="ECO:0000256" key="6">
    <source>
        <dbReference type="ARBA" id="ARBA00022692"/>
    </source>
</evidence>
<protein>
    <recommendedName>
        <fullName evidence="3">histidine kinase</fullName>
        <ecNumber evidence="3">2.7.13.3</ecNumber>
    </recommendedName>
</protein>
<dbReference type="EMBL" id="BMFA01000004">
    <property type="protein sequence ID" value="GGB45780.1"/>
    <property type="molecule type" value="Genomic_DNA"/>
</dbReference>
<feature type="domain" description="HAMP" evidence="12">
    <location>
        <begin position="188"/>
        <end position="239"/>
    </location>
</feature>
<dbReference type="SMART" id="SM00387">
    <property type="entry name" value="HATPase_c"/>
    <property type="match status" value="1"/>
</dbReference>
<comment type="catalytic activity">
    <reaction evidence="1">
        <text>ATP + protein L-histidine = ADP + protein N-phospho-L-histidine.</text>
        <dbReference type="EC" id="2.7.13.3"/>
    </reaction>
</comment>
<evidence type="ECO:0000256" key="1">
    <source>
        <dbReference type="ARBA" id="ARBA00000085"/>
    </source>
</evidence>
<dbReference type="CDD" id="cd00082">
    <property type="entry name" value="HisKA"/>
    <property type="match status" value="1"/>
</dbReference>
<dbReference type="RefSeq" id="WP_150495556.1">
    <property type="nucleotide sequence ID" value="NZ_BMFA01000004.1"/>
</dbReference>
<evidence type="ECO:0000256" key="7">
    <source>
        <dbReference type="ARBA" id="ARBA00022777"/>
    </source>
</evidence>
<name>A0A916TKK9_9HYPH</name>
<sequence>MIATTSLGRKLTLLLAGVAALLSVLSWSMVTGLARQAAERTQDNVLSASVTTIAETLRTEQGEVRLELPYSAFSMLGAISQDRVFYKVVAGSRLLTGYADLQVPSGYGPDQGPGRVRFATGSYLGEDIRMASLTRFVQAGNSPVPVTVTVAQTRYGIGAITSDLSRHAAGLSIAFFLVAAGLTSLVARASLRPLKTITADVARRGPADLSPLHHKAPAELAPLLDALNRLMVRLGQSIRRSEDFIAEAAHRVRTPLATVRVQAEILLRATTGDAERQRLRQMIRAVDESSRSAGQLLDHATVVYRAEALARDPVDLGEVARQCAHALEPTAAMRDIALRIETQRAIVRGDPILIDNALRNILDNAIKYSPDDTTVTVRVLKDVETVRVSVTDQGPGLGNGAVEHLTERFRRGCNVEGIVGSGLGLTIAEAAIQAHGGRLELGKGPEGQGACVSLILSA</sequence>
<dbReference type="InterPro" id="IPR050428">
    <property type="entry name" value="TCS_sensor_his_kinase"/>
</dbReference>
<dbReference type="InterPro" id="IPR005467">
    <property type="entry name" value="His_kinase_dom"/>
</dbReference>
<dbReference type="SUPFAM" id="SSF47384">
    <property type="entry name" value="Homodimeric domain of signal transducing histidine kinase"/>
    <property type="match status" value="1"/>
</dbReference>
<comment type="caution">
    <text evidence="13">The sequence shown here is derived from an EMBL/GenBank/DDBJ whole genome shotgun (WGS) entry which is preliminary data.</text>
</comment>
<dbReference type="SUPFAM" id="SSF55874">
    <property type="entry name" value="ATPase domain of HSP90 chaperone/DNA topoisomerase II/histidine kinase"/>
    <property type="match status" value="1"/>
</dbReference>
<keyword evidence="4" id="KW-0597">Phosphoprotein</keyword>
<reference evidence="13" key="2">
    <citation type="submission" date="2020-09" db="EMBL/GenBank/DDBJ databases">
        <authorList>
            <person name="Sun Q."/>
            <person name="Zhou Y."/>
        </authorList>
    </citation>
    <scope>NUCLEOTIDE SEQUENCE</scope>
    <source>
        <strain evidence="13">CGMCC 1.12426</strain>
    </source>
</reference>
<proteinExistence type="predicted"/>
<dbReference type="PROSITE" id="PS50885">
    <property type="entry name" value="HAMP"/>
    <property type="match status" value="1"/>
</dbReference>
<dbReference type="Gene3D" id="3.30.565.10">
    <property type="entry name" value="Histidine kinase-like ATPase, C-terminal domain"/>
    <property type="match status" value="1"/>
</dbReference>
<evidence type="ECO:0000256" key="4">
    <source>
        <dbReference type="ARBA" id="ARBA00022553"/>
    </source>
</evidence>
<evidence type="ECO:0000259" key="11">
    <source>
        <dbReference type="PROSITE" id="PS50109"/>
    </source>
</evidence>
<comment type="subcellular location">
    <subcellularLocation>
        <location evidence="2">Membrane</location>
    </subcellularLocation>
</comment>
<dbReference type="PANTHER" id="PTHR45436">
    <property type="entry name" value="SENSOR HISTIDINE KINASE YKOH"/>
    <property type="match status" value="1"/>
</dbReference>
<dbReference type="Pfam" id="PF02518">
    <property type="entry name" value="HATPase_c"/>
    <property type="match status" value="1"/>
</dbReference>
<dbReference type="InterPro" id="IPR036097">
    <property type="entry name" value="HisK_dim/P_sf"/>
</dbReference>
<keyword evidence="14" id="KW-1185">Reference proteome</keyword>
<organism evidence="13 14">
    <name type="scientific">Roseibium aquae</name>
    <dbReference type="NCBI Taxonomy" id="1323746"/>
    <lineage>
        <taxon>Bacteria</taxon>
        <taxon>Pseudomonadati</taxon>
        <taxon>Pseudomonadota</taxon>
        <taxon>Alphaproteobacteria</taxon>
        <taxon>Hyphomicrobiales</taxon>
        <taxon>Stappiaceae</taxon>
        <taxon>Roseibium</taxon>
    </lineage>
</organism>
<feature type="domain" description="Histidine kinase" evidence="11">
    <location>
        <begin position="247"/>
        <end position="458"/>
    </location>
</feature>